<dbReference type="GO" id="GO:0008270">
    <property type="term" value="F:zinc ion binding"/>
    <property type="evidence" value="ECO:0007669"/>
    <property type="project" value="TreeGrafter"/>
</dbReference>
<feature type="binding site" evidence="1">
    <location>
        <position position="87"/>
    </location>
    <ligand>
        <name>Zn(2+)</name>
        <dbReference type="ChEBI" id="CHEBI:29105"/>
    </ligand>
</feature>
<dbReference type="InterPro" id="IPR036388">
    <property type="entry name" value="WH-like_DNA-bd_sf"/>
</dbReference>
<feature type="binding site" evidence="2">
    <location>
        <position position="81"/>
    </location>
    <ligand>
        <name>Fe cation</name>
        <dbReference type="ChEBI" id="CHEBI:24875"/>
    </ligand>
</feature>
<evidence type="ECO:0000313" key="4">
    <source>
        <dbReference type="Proteomes" id="UP000267585"/>
    </source>
</evidence>
<dbReference type="Gene3D" id="1.10.10.10">
    <property type="entry name" value="Winged helix-like DNA-binding domain superfamily/Winged helix DNA-binding domain"/>
    <property type="match status" value="1"/>
</dbReference>
<organism evidence="3 4">
    <name type="scientific">Arenibacter aquaticus</name>
    <dbReference type="NCBI Taxonomy" id="2489054"/>
    <lineage>
        <taxon>Bacteria</taxon>
        <taxon>Pseudomonadati</taxon>
        <taxon>Bacteroidota</taxon>
        <taxon>Flavobacteriia</taxon>
        <taxon>Flavobacteriales</taxon>
        <taxon>Flavobacteriaceae</taxon>
        <taxon>Arenibacter</taxon>
    </lineage>
</organism>
<feature type="binding site" evidence="1">
    <location>
        <position position="124"/>
    </location>
    <ligand>
        <name>Zn(2+)</name>
        <dbReference type="ChEBI" id="CHEBI:29105"/>
    </ligand>
</feature>
<dbReference type="AlphaFoldDB" id="A0A430K2Q7"/>
<dbReference type="PANTHER" id="PTHR33202">
    <property type="entry name" value="ZINC UPTAKE REGULATION PROTEIN"/>
    <property type="match status" value="1"/>
</dbReference>
<dbReference type="GO" id="GO:0003700">
    <property type="term" value="F:DNA-binding transcription factor activity"/>
    <property type="evidence" value="ECO:0007669"/>
    <property type="project" value="InterPro"/>
</dbReference>
<dbReference type="GO" id="GO:0045892">
    <property type="term" value="P:negative regulation of DNA-templated transcription"/>
    <property type="evidence" value="ECO:0007669"/>
    <property type="project" value="TreeGrafter"/>
</dbReference>
<dbReference type="SUPFAM" id="SSF46785">
    <property type="entry name" value="Winged helix' DNA-binding domain"/>
    <property type="match status" value="1"/>
</dbReference>
<comment type="cofactor">
    <cofactor evidence="2">
        <name>Mn(2+)</name>
        <dbReference type="ChEBI" id="CHEBI:29035"/>
    </cofactor>
    <cofactor evidence="2">
        <name>Fe(2+)</name>
        <dbReference type="ChEBI" id="CHEBI:29033"/>
    </cofactor>
    <text evidence="2">Binds 1 Mn(2+) or Fe(2+) ion per subunit.</text>
</comment>
<sequence>MKKRRNTPTKEAVLEVLSKTGKAMSQDAIEQKIDIDINRATIYRVLNRFCDDGIVHRVVAEDGKQYFALCVKCEDNKEPSHHFHFRCLRCETIECLPVEVNFTIPDEYLVENVNCVLTGTCRDCSRI</sequence>
<dbReference type="InterPro" id="IPR002481">
    <property type="entry name" value="FUR"/>
</dbReference>
<comment type="cofactor">
    <cofactor evidence="1">
        <name>Zn(2+)</name>
        <dbReference type="ChEBI" id="CHEBI:29105"/>
    </cofactor>
    <text evidence="1">Binds 1 zinc ion per subunit.</text>
</comment>
<dbReference type="GO" id="GO:0000976">
    <property type="term" value="F:transcription cis-regulatory region binding"/>
    <property type="evidence" value="ECO:0007669"/>
    <property type="project" value="TreeGrafter"/>
</dbReference>
<feature type="binding site" evidence="1">
    <location>
        <position position="90"/>
    </location>
    <ligand>
        <name>Zn(2+)</name>
        <dbReference type="ChEBI" id="CHEBI:29105"/>
    </ligand>
</feature>
<dbReference type="Pfam" id="PF01475">
    <property type="entry name" value="FUR"/>
    <property type="match status" value="1"/>
</dbReference>
<dbReference type="GO" id="GO:1900376">
    <property type="term" value="P:regulation of secondary metabolite biosynthetic process"/>
    <property type="evidence" value="ECO:0007669"/>
    <property type="project" value="TreeGrafter"/>
</dbReference>
<proteinExistence type="predicted"/>
<dbReference type="RefSeq" id="WP_126162252.1">
    <property type="nucleotide sequence ID" value="NZ_RQPJ01000005.1"/>
</dbReference>
<comment type="caution">
    <text evidence="3">The sequence shown here is derived from an EMBL/GenBank/DDBJ whole genome shotgun (WGS) entry which is preliminary data.</text>
</comment>
<feature type="binding site" evidence="2">
    <location>
        <position position="99"/>
    </location>
    <ligand>
        <name>Fe cation</name>
        <dbReference type="ChEBI" id="CHEBI:24875"/>
    </ligand>
</feature>
<evidence type="ECO:0000256" key="1">
    <source>
        <dbReference type="PIRSR" id="PIRSR602481-1"/>
    </source>
</evidence>
<keyword evidence="1" id="KW-0479">Metal-binding</keyword>
<gene>
    <name evidence="3" type="ORF">EHW67_10015</name>
</gene>
<reference evidence="3 4" key="1">
    <citation type="submission" date="2018-11" db="EMBL/GenBank/DDBJ databases">
        <title>Arenibacter aquaticus sp.nov., a marine bacterium isolated from surface seawater in the South China Sea.</title>
        <authorList>
            <person name="Guo J."/>
            <person name="Sun J."/>
        </authorList>
    </citation>
    <scope>NUCLEOTIDE SEQUENCE [LARGE SCALE GENOMIC DNA]</scope>
    <source>
        <strain evidence="3 4">GUO666</strain>
    </source>
</reference>
<dbReference type="InterPro" id="IPR036390">
    <property type="entry name" value="WH_DNA-bd_sf"/>
</dbReference>
<dbReference type="PANTHER" id="PTHR33202:SF7">
    <property type="entry name" value="FERRIC UPTAKE REGULATION PROTEIN"/>
    <property type="match status" value="1"/>
</dbReference>
<feature type="binding site" evidence="1">
    <location>
        <position position="121"/>
    </location>
    <ligand>
        <name>Zn(2+)</name>
        <dbReference type="ChEBI" id="CHEBI:29105"/>
    </ligand>
</feature>
<dbReference type="OrthoDB" id="594893at2"/>
<keyword evidence="4" id="KW-1185">Reference proteome</keyword>
<evidence type="ECO:0000256" key="2">
    <source>
        <dbReference type="PIRSR" id="PIRSR602481-2"/>
    </source>
</evidence>
<dbReference type="Proteomes" id="UP000267585">
    <property type="component" value="Unassembled WGS sequence"/>
</dbReference>
<evidence type="ECO:0000313" key="3">
    <source>
        <dbReference type="EMBL" id="RTE53356.1"/>
    </source>
</evidence>
<name>A0A430K2Q7_9FLAO</name>
<dbReference type="EMBL" id="RQPJ01000005">
    <property type="protein sequence ID" value="RTE53356.1"/>
    <property type="molecule type" value="Genomic_DNA"/>
</dbReference>
<accession>A0A430K2Q7</accession>
<keyword evidence="2" id="KW-0408">Iron</keyword>
<keyword evidence="1" id="KW-0862">Zinc</keyword>
<protein>
    <submittedName>
        <fullName evidence="3">Transcriptional repressor</fullName>
    </submittedName>
</protein>